<comment type="pathway">
    <text evidence="2">Amino-acid biosynthesis; L-threonine biosynthesis; L-threonine from L-aspartate: step 3/5.</text>
</comment>
<dbReference type="Proteomes" id="UP000503222">
    <property type="component" value="Chromosome"/>
</dbReference>
<accession>A0A6G7YNI6</accession>
<dbReference type="RefSeq" id="WP_166410703.1">
    <property type="nucleotide sequence ID" value="NZ_CP049869.1"/>
</dbReference>
<dbReference type="Gene3D" id="3.40.1160.10">
    <property type="entry name" value="Acetylglutamate kinase-like"/>
    <property type="match status" value="1"/>
</dbReference>
<dbReference type="InterPro" id="IPR036291">
    <property type="entry name" value="NAD(P)-bd_dom_sf"/>
</dbReference>
<protein>
    <recommendedName>
        <fullName evidence="7">Homoserine dehydrogenase</fullName>
        <ecNumber evidence="6">1.1.1.3</ecNumber>
    </recommendedName>
</protein>
<keyword evidence="11" id="KW-0486">Methionine biosynthesis</keyword>
<dbReference type="UniPathway" id="UPA00051">
    <property type="reaction ID" value="UER00465"/>
</dbReference>
<dbReference type="PANTHER" id="PTHR43331">
    <property type="entry name" value="HOMOSERINE DEHYDROGENASE"/>
    <property type="match status" value="1"/>
</dbReference>
<dbReference type="Pfam" id="PF03447">
    <property type="entry name" value="NAD_binding_3"/>
    <property type="match status" value="1"/>
</dbReference>
<evidence type="ECO:0000256" key="5">
    <source>
        <dbReference type="ARBA" id="ARBA00006753"/>
    </source>
</evidence>
<evidence type="ECO:0000313" key="15">
    <source>
        <dbReference type="EMBL" id="QIK78310.1"/>
    </source>
</evidence>
<dbReference type="GO" id="GO:0009086">
    <property type="term" value="P:methionine biosynthetic process"/>
    <property type="evidence" value="ECO:0007669"/>
    <property type="project" value="UniProtKB-KW"/>
</dbReference>
<evidence type="ECO:0000259" key="13">
    <source>
        <dbReference type="Pfam" id="PF00742"/>
    </source>
</evidence>
<dbReference type="Gene3D" id="3.30.360.10">
    <property type="entry name" value="Dihydrodipicolinate Reductase, domain 2"/>
    <property type="match status" value="1"/>
</dbReference>
<keyword evidence="16" id="KW-1185">Reference proteome</keyword>
<dbReference type="InterPro" id="IPR001048">
    <property type="entry name" value="Asp/Glu/Uridylate_kinase"/>
</dbReference>
<dbReference type="AlphaFoldDB" id="A0A6G7YNI6"/>
<evidence type="ECO:0000259" key="12">
    <source>
        <dbReference type="Pfam" id="PF00696"/>
    </source>
</evidence>
<reference evidence="15 16" key="1">
    <citation type="submission" date="2020-03" db="EMBL/GenBank/DDBJ databases">
        <title>Sphingomonas sp. nov., isolated from fish.</title>
        <authorList>
            <person name="Hyun D.-W."/>
            <person name="Bae J.-W."/>
        </authorList>
    </citation>
    <scope>NUCLEOTIDE SEQUENCE [LARGE SCALE GENOMIC DNA]</scope>
    <source>
        <strain evidence="15 16">HDW15B</strain>
    </source>
</reference>
<dbReference type="Pfam" id="PF00742">
    <property type="entry name" value="Homoserine_dh"/>
    <property type="match status" value="1"/>
</dbReference>
<dbReference type="SUPFAM" id="SSF53633">
    <property type="entry name" value="Carbamate kinase-like"/>
    <property type="match status" value="1"/>
</dbReference>
<dbReference type="Pfam" id="PF00696">
    <property type="entry name" value="AA_kinase"/>
    <property type="match status" value="1"/>
</dbReference>
<evidence type="ECO:0000256" key="2">
    <source>
        <dbReference type="ARBA" id="ARBA00005056"/>
    </source>
</evidence>
<dbReference type="GO" id="GO:0004412">
    <property type="term" value="F:homoserine dehydrogenase activity"/>
    <property type="evidence" value="ECO:0007669"/>
    <property type="project" value="UniProtKB-EC"/>
</dbReference>
<evidence type="ECO:0000256" key="9">
    <source>
        <dbReference type="ARBA" id="ARBA00022697"/>
    </source>
</evidence>
<keyword evidence="8" id="KW-0028">Amino-acid biosynthesis</keyword>
<proteinExistence type="inferred from homology"/>
<evidence type="ECO:0000256" key="10">
    <source>
        <dbReference type="ARBA" id="ARBA00023002"/>
    </source>
</evidence>
<evidence type="ECO:0000256" key="6">
    <source>
        <dbReference type="ARBA" id="ARBA00013213"/>
    </source>
</evidence>
<dbReference type="SUPFAM" id="SSF55347">
    <property type="entry name" value="Glyceraldehyde-3-phosphate dehydrogenase-like, C-terminal domain"/>
    <property type="match status" value="1"/>
</dbReference>
<dbReference type="InterPro" id="IPR001342">
    <property type="entry name" value="HDH_cat"/>
</dbReference>
<comment type="pathway">
    <text evidence="4">Amino-acid biosynthesis; L-threonine biosynthesis; L-threonine from L-aspartate: step 1/5.</text>
</comment>
<gene>
    <name evidence="15" type="ORF">G7077_04745</name>
</gene>
<dbReference type="EMBL" id="CP049869">
    <property type="protein sequence ID" value="QIK78310.1"/>
    <property type="molecule type" value="Genomic_DNA"/>
</dbReference>
<dbReference type="Gene3D" id="3.40.50.720">
    <property type="entry name" value="NAD(P)-binding Rossmann-like Domain"/>
    <property type="match status" value="1"/>
</dbReference>
<sequence>MNDQQGNQGHAEAVRPPLSVLKFGSSVLAEEGDYPAVALEIYRHVRDGEKVIAVVSALAGETDRLLSQAERVGGADMDALTARLARVGELESAALMALAACRMGMRACTLDPNEMGLSATGAPLDSNLNDLDADYVWNKLANHDVVVVPGFTAMHDEHGVVTLGRGGTDLSAVFFADRLGAHRVRLIKDVDGVYAEDPAKNPNTQRFAQLDYARATQASAGLIQEKAIRAAEAGDVLIEIASLAQDGETAIAKLPVKLAPRPKKPKLRVALLGCGAVGAGVLAHLKHWSDRFDVNPVLVRHPMRYADSGDFTSEPDHALAGEVDIVIDVLVGSDFPASLLVPALKSGTHVVSANKAALANHYDELQQAAQTGGAMLNFSAAVGGGTPVIERLRALEGRVARIEGVMNGTCNFLLDRLSEGWTFDEALARARELGFAEEDSSADVDGHDAVAKLSLLIRQGFDVPIALGDIGRQSLREIDRTALLEAKAKGLVLKQVGRCELVDGKPVASVALEYLPAGHPLAAPRNEENAFVVTEKDGRRHCLHAKGAGRWPTAAAVFSDVMDIYRAVAARQTEAPSVATLRMSA</sequence>
<feature type="domain" description="Homoserine dehydrogenase catalytic" evidence="13">
    <location>
        <begin position="388"/>
        <end position="562"/>
    </location>
</feature>
<feature type="domain" description="Aspartate/glutamate/uridylate kinase" evidence="12">
    <location>
        <begin position="19"/>
        <end position="240"/>
    </location>
</feature>
<dbReference type="FunFam" id="3.30.360.10:FF:000005">
    <property type="entry name" value="Homoserine dehydrogenase"/>
    <property type="match status" value="1"/>
</dbReference>
<keyword evidence="10 15" id="KW-0560">Oxidoreductase</keyword>
<evidence type="ECO:0000256" key="8">
    <source>
        <dbReference type="ARBA" id="ARBA00022605"/>
    </source>
</evidence>
<dbReference type="KEGG" id="spii:G7077_04745"/>
<comment type="pathway">
    <text evidence="1">Amino-acid biosynthesis; L-methionine biosynthesis via de novo pathway; L-homoserine from L-aspartate: step 1/3.</text>
</comment>
<dbReference type="PANTHER" id="PTHR43331:SF1">
    <property type="entry name" value="HOMOSERINE DEHYDROGENASE"/>
    <property type="match status" value="1"/>
</dbReference>
<name>A0A6G7YNI6_9SPHN</name>
<dbReference type="UniPathway" id="UPA00050">
    <property type="reaction ID" value="UER00063"/>
</dbReference>
<dbReference type="InterPro" id="IPR036393">
    <property type="entry name" value="AceGlu_kinase-like_sf"/>
</dbReference>
<comment type="pathway">
    <text evidence="3">Amino-acid biosynthesis; L-methionine biosynthesis via de novo pathway; L-homoserine from L-aspartate: step 3/3.</text>
</comment>
<dbReference type="EC" id="1.1.1.3" evidence="6"/>
<keyword evidence="9" id="KW-0791">Threonine biosynthesis</keyword>
<dbReference type="GO" id="GO:0050661">
    <property type="term" value="F:NADP binding"/>
    <property type="evidence" value="ECO:0007669"/>
    <property type="project" value="InterPro"/>
</dbReference>
<evidence type="ECO:0000313" key="16">
    <source>
        <dbReference type="Proteomes" id="UP000503222"/>
    </source>
</evidence>
<dbReference type="NCBIfam" id="NF004976">
    <property type="entry name" value="PRK06349.1"/>
    <property type="match status" value="1"/>
</dbReference>
<dbReference type="GO" id="GO:0009088">
    <property type="term" value="P:threonine biosynthetic process"/>
    <property type="evidence" value="ECO:0007669"/>
    <property type="project" value="UniProtKB-UniPathway"/>
</dbReference>
<dbReference type="SUPFAM" id="SSF51735">
    <property type="entry name" value="NAD(P)-binding Rossmann-fold domains"/>
    <property type="match status" value="1"/>
</dbReference>
<evidence type="ECO:0000256" key="4">
    <source>
        <dbReference type="ARBA" id="ARBA00005139"/>
    </source>
</evidence>
<feature type="domain" description="Aspartate/homoserine dehydrogenase NAD-binding" evidence="14">
    <location>
        <begin position="273"/>
        <end position="376"/>
    </location>
</feature>
<dbReference type="InterPro" id="IPR005106">
    <property type="entry name" value="Asp/hSer_DH_NAD-bd"/>
</dbReference>
<organism evidence="15 16">
    <name type="scientific">Sphingomonas piscis</name>
    <dbReference type="NCBI Taxonomy" id="2714943"/>
    <lineage>
        <taxon>Bacteria</taxon>
        <taxon>Pseudomonadati</taxon>
        <taxon>Pseudomonadota</taxon>
        <taxon>Alphaproteobacteria</taxon>
        <taxon>Sphingomonadales</taxon>
        <taxon>Sphingomonadaceae</taxon>
        <taxon>Sphingomonas</taxon>
    </lineage>
</organism>
<evidence type="ECO:0000256" key="7">
    <source>
        <dbReference type="ARBA" id="ARBA00013376"/>
    </source>
</evidence>
<evidence type="ECO:0000256" key="3">
    <source>
        <dbReference type="ARBA" id="ARBA00005062"/>
    </source>
</evidence>
<evidence type="ECO:0000256" key="11">
    <source>
        <dbReference type="ARBA" id="ARBA00023167"/>
    </source>
</evidence>
<evidence type="ECO:0000259" key="14">
    <source>
        <dbReference type="Pfam" id="PF03447"/>
    </source>
</evidence>
<comment type="similarity">
    <text evidence="5">Belongs to the homoserine dehydrogenase family.</text>
</comment>
<evidence type="ECO:0000256" key="1">
    <source>
        <dbReference type="ARBA" id="ARBA00004986"/>
    </source>
</evidence>